<evidence type="ECO:0000259" key="11">
    <source>
        <dbReference type="Pfam" id="PF05425"/>
    </source>
</evidence>
<evidence type="ECO:0000256" key="4">
    <source>
        <dbReference type="ARBA" id="ARBA00022723"/>
    </source>
</evidence>
<dbReference type="Pfam" id="PF05425">
    <property type="entry name" value="CopD"/>
    <property type="match status" value="1"/>
</dbReference>
<evidence type="ECO:0000259" key="10">
    <source>
        <dbReference type="Pfam" id="PF04234"/>
    </source>
</evidence>
<dbReference type="EMBL" id="CP104064">
    <property type="protein sequence ID" value="WAH38809.1"/>
    <property type="molecule type" value="Genomic_DNA"/>
</dbReference>
<evidence type="ECO:0000256" key="2">
    <source>
        <dbReference type="ARBA" id="ARBA00022475"/>
    </source>
</evidence>
<feature type="domain" description="Copper resistance protein D" evidence="11">
    <location>
        <begin position="337"/>
        <end position="430"/>
    </location>
</feature>
<reference evidence="12" key="1">
    <citation type="submission" date="2022-08" db="EMBL/GenBank/DDBJ databases">
        <title>Alicyclobacillus dauci DSM2870, complete genome.</title>
        <authorList>
            <person name="Wang Q."/>
            <person name="Cai R."/>
            <person name="Wang Z."/>
        </authorList>
    </citation>
    <scope>NUCLEOTIDE SEQUENCE</scope>
    <source>
        <strain evidence="12">DSM 28700</strain>
    </source>
</reference>
<evidence type="ECO:0000313" key="13">
    <source>
        <dbReference type="Proteomes" id="UP001164803"/>
    </source>
</evidence>
<gene>
    <name evidence="12" type="ORF">NZD86_10185</name>
</gene>
<dbReference type="Pfam" id="PF04234">
    <property type="entry name" value="CopC"/>
    <property type="match status" value="1"/>
</dbReference>
<dbReference type="Gene3D" id="2.60.40.1220">
    <property type="match status" value="1"/>
</dbReference>
<dbReference type="InterPro" id="IPR032694">
    <property type="entry name" value="CopC/D"/>
</dbReference>
<dbReference type="Proteomes" id="UP001164803">
    <property type="component" value="Chromosome"/>
</dbReference>
<name>A0ABY6Z7E3_9BACL</name>
<accession>A0ABY6Z7E3</accession>
<keyword evidence="3 9" id="KW-0812">Transmembrane</keyword>
<sequence>MLRMLKGWAKTYIWVAAIILSMFVLPPTVSAHAYVVQSTPSTNQTFQTAPVKVDVQFDESVQLGPQGLTVTDEDGHRVDNHNGHLVSTDPHEIECTLPSHLNKGVYTVHWQVLSSDGHMVEGTIPFGVQVDVKSMHLGATQSGYTPGPAMIVDRVCFYLSMCLVIGLSVFFRFLWPESAGQQYRGRRLAMLIVSWVGLVVSTGFSLPVQTAISWSVHGMAAFQAKYLLRTMNLTLFGDIWVIQMLLLIVFPPIIGALVGTGVRYRWWWMATPMLGIPVTKAFVGHAMVQSPPTVPIIADIIHLFAASVWLGGMVGVILLMSGGSRPRSGLEANDLAETVRKFSVVAGSCVLVLGGTGFYAALLNVPTWTALWSTSYGRSLAIKIALYLLMVLLAAVHWTRRKRIGIGSFRNLVASELLVGVLLLGVTSVLTNLPTAAIAPGPVHASQMSNKTRIGLDITPNRVGNNQFEVTIMDANGQPVTDIQQVTLSFSSASVSEGADDVRLKPLAPGKYGTSGLYLSGGGRWTVDVHVLTTQFTDLDEKFSITVGQ</sequence>
<keyword evidence="7" id="KW-0186">Copper</keyword>
<feature type="domain" description="CopC" evidence="10">
    <location>
        <begin position="32"/>
        <end position="128"/>
    </location>
</feature>
<dbReference type="PANTHER" id="PTHR34820">
    <property type="entry name" value="INNER MEMBRANE PROTEIN YEBZ"/>
    <property type="match status" value="1"/>
</dbReference>
<evidence type="ECO:0000256" key="3">
    <source>
        <dbReference type="ARBA" id="ARBA00022692"/>
    </source>
</evidence>
<dbReference type="SUPFAM" id="SSF81296">
    <property type="entry name" value="E set domains"/>
    <property type="match status" value="1"/>
</dbReference>
<protein>
    <submittedName>
        <fullName evidence="12">Copper resistance protein CopC</fullName>
    </submittedName>
</protein>
<evidence type="ECO:0000256" key="7">
    <source>
        <dbReference type="ARBA" id="ARBA00023008"/>
    </source>
</evidence>
<proteinExistence type="predicted"/>
<keyword evidence="13" id="KW-1185">Reference proteome</keyword>
<dbReference type="InterPro" id="IPR008457">
    <property type="entry name" value="Cu-R_CopD_dom"/>
</dbReference>
<evidence type="ECO:0000256" key="6">
    <source>
        <dbReference type="ARBA" id="ARBA00022989"/>
    </source>
</evidence>
<feature type="transmembrane region" description="Helical" evidence="9">
    <location>
        <begin position="411"/>
        <end position="430"/>
    </location>
</feature>
<evidence type="ECO:0000256" key="9">
    <source>
        <dbReference type="SAM" id="Phobius"/>
    </source>
</evidence>
<evidence type="ECO:0000256" key="8">
    <source>
        <dbReference type="ARBA" id="ARBA00023136"/>
    </source>
</evidence>
<dbReference type="InterPro" id="IPR014755">
    <property type="entry name" value="Cu-Rt/internalin_Ig-like"/>
</dbReference>
<dbReference type="RefSeq" id="WP_268046401.1">
    <property type="nucleotide sequence ID" value="NZ_CP104064.1"/>
</dbReference>
<dbReference type="PANTHER" id="PTHR34820:SF4">
    <property type="entry name" value="INNER MEMBRANE PROTEIN YEBZ"/>
    <property type="match status" value="1"/>
</dbReference>
<feature type="transmembrane region" description="Helical" evidence="9">
    <location>
        <begin position="266"/>
        <end position="288"/>
    </location>
</feature>
<keyword evidence="2" id="KW-1003">Cell membrane</keyword>
<feature type="transmembrane region" description="Helical" evidence="9">
    <location>
        <begin position="380"/>
        <end position="399"/>
    </location>
</feature>
<keyword evidence="6 9" id="KW-1133">Transmembrane helix</keyword>
<feature type="transmembrane region" description="Helical" evidence="9">
    <location>
        <begin position="239"/>
        <end position="259"/>
    </location>
</feature>
<dbReference type="InterPro" id="IPR007348">
    <property type="entry name" value="CopC_dom"/>
</dbReference>
<comment type="subcellular location">
    <subcellularLocation>
        <location evidence="1">Cell membrane</location>
        <topology evidence="1">Multi-pass membrane protein</topology>
    </subcellularLocation>
</comment>
<feature type="transmembrane region" description="Helical" evidence="9">
    <location>
        <begin position="187"/>
        <end position="206"/>
    </location>
</feature>
<evidence type="ECO:0000256" key="1">
    <source>
        <dbReference type="ARBA" id="ARBA00004651"/>
    </source>
</evidence>
<keyword evidence="5" id="KW-0732">Signal</keyword>
<evidence type="ECO:0000313" key="12">
    <source>
        <dbReference type="EMBL" id="WAH38809.1"/>
    </source>
</evidence>
<organism evidence="12 13">
    <name type="scientific">Alicyclobacillus dauci</name>
    <dbReference type="NCBI Taxonomy" id="1475485"/>
    <lineage>
        <taxon>Bacteria</taxon>
        <taxon>Bacillati</taxon>
        <taxon>Bacillota</taxon>
        <taxon>Bacilli</taxon>
        <taxon>Bacillales</taxon>
        <taxon>Alicyclobacillaceae</taxon>
        <taxon>Alicyclobacillus</taxon>
    </lineage>
</organism>
<dbReference type="InterPro" id="IPR014756">
    <property type="entry name" value="Ig_E-set"/>
</dbReference>
<feature type="transmembrane region" description="Helical" evidence="9">
    <location>
        <begin position="342"/>
        <end position="360"/>
    </location>
</feature>
<feature type="transmembrane region" description="Helical" evidence="9">
    <location>
        <begin position="157"/>
        <end position="175"/>
    </location>
</feature>
<feature type="transmembrane region" description="Helical" evidence="9">
    <location>
        <begin position="300"/>
        <end position="321"/>
    </location>
</feature>
<keyword evidence="4" id="KW-0479">Metal-binding</keyword>
<keyword evidence="8 9" id="KW-0472">Membrane</keyword>
<evidence type="ECO:0000256" key="5">
    <source>
        <dbReference type="ARBA" id="ARBA00022729"/>
    </source>
</evidence>